<dbReference type="PANTHER" id="PTHR13078:SF56">
    <property type="entry name" value="PEROXISOMAL MULTIFUNCTIONAL ENZYME TYPE 2"/>
    <property type="match status" value="1"/>
</dbReference>
<keyword evidence="5" id="KW-1185">Reference proteome</keyword>
<dbReference type="Pfam" id="PF22622">
    <property type="entry name" value="MFE-2_hydrat-2_N"/>
    <property type="match status" value="1"/>
</dbReference>
<dbReference type="InterPro" id="IPR054357">
    <property type="entry name" value="MFE-2_N"/>
</dbReference>
<dbReference type="GO" id="GO:0003857">
    <property type="term" value="F:(3S)-3-hydroxyacyl-CoA dehydrogenase (NAD+) activity"/>
    <property type="evidence" value="ECO:0007669"/>
    <property type="project" value="TreeGrafter"/>
</dbReference>
<dbReference type="VEuPathDB" id="FungiDB:HMPREF1541_07559"/>
<dbReference type="HOGENOM" id="CLU_040078_1_0_1"/>
<dbReference type="SUPFAM" id="SSF54637">
    <property type="entry name" value="Thioesterase/thiol ester dehydrase-isomerase"/>
    <property type="match status" value="2"/>
</dbReference>
<dbReference type="Gene3D" id="3.10.129.10">
    <property type="entry name" value="Hotdog Thioesterase"/>
    <property type="match status" value="1"/>
</dbReference>
<feature type="compositionally biased region" description="Low complexity" evidence="1">
    <location>
        <begin position="165"/>
        <end position="183"/>
    </location>
</feature>
<name>W2RN66_CYPE1</name>
<dbReference type="OrthoDB" id="3592703at2759"/>
<dbReference type="RefSeq" id="XP_008720105.1">
    <property type="nucleotide sequence ID" value="XM_008721883.1"/>
</dbReference>
<dbReference type="GO" id="GO:0005777">
    <property type="term" value="C:peroxisome"/>
    <property type="evidence" value="ECO:0007669"/>
    <property type="project" value="TreeGrafter"/>
</dbReference>
<organism evidence="4 5">
    <name type="scientific">Cyphellophora europaea (strain CBS 101466)</name>
    <name type="common">Phialophora europaea</name>
    <dbReference type="NCBI Taxonomy" id="1220924"/>
    <lineage>
        <taxon>Eukaryota</taxon>
        <taxon>Fungi</taxon>
        <taxon>Dikarya</taxon>
        <taxon>Ascomycota</taxon>
        <taxon>Pezizomycotina</taxon>
        <taxon>Eurotiomycetes</taxon>
        <taxon>Chaetothyriomycetidae</taxon>
        <taxon>Chaetothyriales</taxon>
        <taxon>Cyphellophoraceae</taxon>
        <taxon>Cyphellophora</taxon>
    </lineage>
</organism>
<reference evidence="4 5" key="1">
    <citation type="submission" date="2013-03" db="EMBL/GenBank/DDBJ databases">
        <title>The Genome Sequence of Phialophora europaea CBS 101466.</title>
        <authorList>
            <consortium name="The Broad Institute Genomics Platform"/>
            <person name="Cuomo C."/>
            <person name="de Hoog S."/>
            <person name="Gorbushina A."/>
            <person name="Walker B."/>
            <person name="Young S.K."/>
            <person name="Zeng Q."/>
            <person name="Gargeya S."/>
            <person name="Fitzgerald M."/>
            <person name="Haas B."/>
            <person name="Abouelleil A."/>
            <person name="Allen A.W."/>
            <person name="Alvarado L."/>
            <person name="Arachchi H.M."/>
            <person name="Berlin A.M."/>
            <person name="Chapman S.B."/>
            <person name="Gainer-Dewar J."/>
            <person name="Goldberg J."/>
            <person name="Griggs A."/>
            <person name="Gujja S."/>
            <person name="Hansen M."/>
            <person name="Howarth C."/>
            <person name="Imamovic A."/>
            <person name="Ireland A."/>
            <person name="Larimer J."/>
            <person name="McCowan C."/>
            <person name="Murphy C."/>
            <person name="Pearson M."/>
            <person name="Poon T.W."/>
            <person name="Priest M."/>
            <person name="Roberts A."/>
            <person name="Saif S."/>
            <person name="Shea T."/>
            <person name="Sisk P."/>
            <person name="Sykes S."/>
            <person name="Wortman J."/>
            <person name="Nusbaum C."/>
            <person name="Birren B."/>
        </authorList>
    </citation>
    <scope>NUCLEOTIDE SEQUENCE [LARGE SCALE GENOMIC DNA]</scope>
    <source>
        <strain evidence="4 5">CBS 101466</strain>
    </source>
</reference>
<dbReference type="STRING" id="1220924.W2RN66"/>
<dbReference type="AlphaFoldDB" id="W2RN66"/>
<dbReference type="GO" id="GO:0006635">
    <property type="term" value="P:fatty acid beta-oxidation"/>
    <property type="evidence" value="ECO:0007669"/>
    <property type="project" value="TreeGrafter"/>
</dbReference>
<proteinExistence type="predicted"/>
<dbReference type="GO" id="GO:0044594">
    <property type="term" value="F:17-beta-hydroxysteroid dehydrogenase (NAD+) activity"/>
    <property type="evidence" value="ECO:0007669"/>
    <property type="project" value="TreeGrafter"/>
</dbReference>
<protein>
    <submittedName>
        <fullName evidence="4">Uncharacterized protein</fullName>
    </submittedName>
</protein>
<sequence>MSTTYPPQPPTTLSLPHILSLRWTSTTQIHPQSIIAYNLSLGAPATHLAHVYERHPSFAPLPTFASTFAIALMSLVHADMPTFLPNFQAHNHLHAAHALRLHRPLPHTGTLRHDAHVLDVRPARNNGVQLRVRITTTAADDGSQLVLCEQEWTSIVLHVPTTGLPPSSSSLSSSESAAAAPPSSHSPPPPDRAPDAVHTHATSVAQAALYRAASNDLNPLHIDPATAARAGFPRPLLTGTCTFGVGVRGVVETVGRGRAVREVQGRLRRPVFAGDVVRTEMWEGVDRGVGGDGGDRAAAVVFRMVVREEGGGGRVVVDRGQVVFGEGVAEGGRARL</sequence>
<feature type="domain" description="Peroxisomal multifunctional enzyme type 2-like N-terminal" evidence="3">
    <location>
        <begin position="32"/>
        <end position="155"/>
    </location>
</feature>
<dbReference type="Proteomes" id="UP000030752">
    <property type="component" value="Unassembled WGS sequence"/>
</dbReference>
<dbReference type="PANTHER" id="PTHR13078">
    <property type="entry name" value="PEROXISOMAL MULTIFUNCTIONAL ENZYME TYPE 2-RELATED"/>
    <property type="match status" value="1"/>
</dbReference>
<accession>W2RN66</accession>
<evidence type="ECO:0000259" key="3">
    <source>
        <dbReference type="Pfam" id="PF22622"/>
    </source>
</evidence>
<dbReference type="InterPro" id="IPR029069">
    <property type="entry name" value="HotDog_dom_sf"/>
</dbReference>
<dbReference type="Pfam" id="PF01575">
    <property type="entry name" value="MaoC_dehydratas"/>
    <property type="match status" value="1"/>
</dbReference>
<dbReference type="EMBL" id="KB822723">
    <property type="protein sequence ID" value="ETN37936.1"/>
    <property type="molecule type" value="Genomic_DNA"/>
</dbReference>
<dbReference type="eggNOG" id="KOG1206">
    <property type="taxonomic scope" value="Eukaryota"/>
</dbReference>
<feature type="region of interest" description="Disordered" evidence="1">
    <location>
        <begin position="164"/>
        <end position="199"/>
    </location>
</feature>
<feature type="domain" description="MaoC-like" evidence="2">
    <location>
        <begin position="189"/>
        <end position="284"/>
    </location>
</feature>
<evidence type="ECO:0000313" key="5">
    <source>
        <dbReference type="Proteomes" id="UP000030752"/>
    </source>
</evidence>
<evidence type="ECO:0000256" key="1">
    <source>
        <dbReference type="SAM" id="MobiDB-lite"/>
    </source>
</evidence>
<dbReference type="InterPro" id="IPR002539">
    <property type="entry name" value="MaoC-like_dom"/>
</dbReference>
<dbReference type="GO" id="GO:0004300">
    <property type="term" value="F:enoyl-CoA hydratase activity"/>
    <property type="evidence" value="ECO:0007669"/>
    <property type="project" value="TreeGrafter"/>
</dbReference>
<dbReference type="GeneID" id="19974898"/>
<dbReference type="InParanoid" id="W2RN66"/>
<gene>
    <name evidence="4" type="ORF">HMPREF1541_07559</name>
</gene>
<evidence type="ECO:0000313" key="4">
    <source>
        <dbReference type="EMBL" id="ETN37936.1"/>
    </source>
</evidence>
<evidence type="ECO:0000259" key="2">
    <source>
        <dbReference type="Pfam" id="PF01575"/>
    </source>
</evidence>